<dbReference type="RefSeq" id="WP_177184563.1">
    <property type="nucleotide sequence ID" value="NZ_FOOY01000003.1"/>
</dbReference>
<gene>
    <name evidence="3" type="ORF">SAMN02982927_00167</name>
</gene>
<keyword evidence="1" id="KW-1133">Transmembrane helix</keyword>
<proteinExistence type="predicted"/>
<dbReference type="Pfam" id="PF04892">
    <property type="entry name" value="VanZ"/>
    <property type="match status" value="1"/>
</dbReference>
<feature type="domain" description="VanZ-like" evidence="2">
    <location>
        <begin position="120"/>
        <end position="200"/>
    </location>
</feature>
<dbReference type="NCBIfam" id="NF038403">
    <property type="entry name" value="perm_prefix_1"/>
    <property type="match status" value="1"/>
</dbReference>
<dbReference type="InterPro" id="IPR047928">
    <property type="entry name" value="Perm_prefix_1"/>
</dbReference>
<accession>A0A1I2N4J0</accession>
<keyword evidence="1" id="KW-0812">Transmembrane</keyword>
<name>A0A1I2N4J0_9BACL</name>
<feature type="transmembrane region" description="Helical" evidence="1">
    <location>
        <begin position="80"/>
        <end position="102"/>
    </location>
</feature>
<keyword evidence="4" id="KW-1185">Reference proteome</keyword>
<dbReference type="Proteomes" id="UP000198752">
    <property type="component" value="Unassembled WGS sequence"/>
</dbReference>
<protein>
    <submittedName>
        <fullName evidence="3">VanZ like family protein</fullName>
    </submittedName>
</protein>
<keyword evidence="1" id="KW-0472">Membrane</keyword>
<feature type="transmembrane region" description="Helical" evidence="1">
    <location>
        <begin position="152"/>
        <end position="172"/>
    </location>
</feature>
<feature type="transmembrane region" description="Helical" evidence="1">
    <location>
        <begin position="178"/>
        <end position="199"/>
    </location>
</feature>
<dbReference type="STRING" id="269670.SAMN02982927_00167"/>
<dbReference type="AlphaFoldDB" id="A0A1I2N4J0"/>
<reference evidence="4" key="1">
    <citation type="submission" date="2016-10" db="EMBL/GenBank/DDBJ databases">
        <authorList>
            <person name="Varghese N."/>
            <person name="Submissions S."/>
        </authorList>
    </citation>
    <scope>NUCLEOTIDE SEQUENCE [LARGE SCALE GENOMIC DNA]</scope>
    <source>
        <strain evidence="4">ATCC 700379</strain>
    </source>
</reference>
<evidence type="ECO:0000313" key="4">
    <source>
        <dbReference type="Proteomes" id="UP000198752"/>
    </source>
</evidence>
<evidence type="ECO:0000259" key="2">
    <source>
        <dbReference type="Pfam" id="PF04892"/>
    </source>
</evidence>
<dbReference type="InterPro" id="IPR006976">
    <property type="entry name" value="VanZ-like"/>
</dbReference>
<evidence type="ECO:0000256" key="1">
    <source>
        <dbReference type="SAM" id="Phobius"/>
    </source>
</evidence>
<evidence type="ECO:0000313" key="3">
    <source>
        <dbReference type="EMBL" id="SFF96436.1"/>
    </source>
</evidence>
<sequence length="206" mass="23782">MDKKFAVYISEIVSGLDCDEMEKKDLQEELSQHLQLLKQEYMGKGLSEQEAVDTAIRCFGKGNELRKELNHSISPFKKPYLISVKIMFGVYGLVALSALLLLRIVDPLFEFRGFQNLLDSHFLYFNTNFIPLRTISYYFLHTNEFSPSLITYLLLYNIILFVPLGLFVPILFRKKRSLLQVIKTAFICGSIIEILQLILHCGTLDM</sequence>
<organism evidence="3 4">
    <name type="scientific">Sporolactobacillus nakayamae</name>
    <dbReference type="NCBI Taxonomy" id="269670"/>
    <lineage>
        <taxon>Bacteria</taxon>
        <taxon>Bacillati</taxon>
        <taxon>Bacillota</taxon>
        <taxon>Bacilli</taxon>
        <taxon>Bacillales</taxon>
        <taxon>Sporolactobacillaceae</taxon>
        <taxon>Sporolactobacillus</taxon>
    </lineage>
</organism>
<dbReference type="EMBL" id="FOOY01000003">
    <property type="protein sequence ID" value="SFF96436.1"/>
    <property type="molecule type" value="Genomic_DNA"/>
</dbReference>